<feature type="compositionally biased region" description="Low complexity" evidence="1">
    <location>
        <begin position="16"/>
        <end position="29"/>
    </location>
</feature>
<comment type="caution">
    <text evidence="3">The sequence shown here is derived from an EMBL/GenBank/DDBJ whole genome shotgun (WGS) entry which is preliminary data.</text>
</comment>
<feature type="compositionally biased region" description="Polar residues" evidence="1">
    <location>
        <begin position="151"/>
        <end position="190"/>
    </location>
</feature>
<protein>
    <submittedName>
        <fullName evidence="3">Uncharacterized protein</fullName>
    </submittedName>
</protein>
<dbReference type="Proteomes" id="UP001369815">
    <property type="component" value="Unassembled WGS sequence"/>
</dbReference>
<accession>A0AAX6MM32</accession>
<feature type="region of interest" description="Disordered" evidence="1">
    <location>
        <begin position="1"/>
        <end position="31"/>
    </location>
</feature>
<keyword evidence="4" id="KW-1185">Reference proteome</keyword>
<evidence type="ECO:0000256" key="1">
    <source>
        <dbReference type="SAM" id="MobiDB-lite"/>
    </source>
</evidence>
<dbReference type="EMBL" id="JBANMG010000005">
    <property type="protein sequence ID" value="KAK6953241.1"/>
    <property type="molecule type" value="Genomic_DNA"/>
</dbReference>
<gene>
    <name evidence="3" type="ORF">Daesc_005542</name>
</gene>
<sequence>MPEAESSPLRIFPAQSTESPGPESSPEVSQGVLSSPLRRLVFTTLDATPSFITIIQPEPTIPPLTDTPTRITPSSLIPITPIGTPGIPQPSFFPPSQTPPSNMLIIIVSFAGAIGLITTLCISFACYRSMKRRRQQNISDQASSEPEAGRNASTQQENGQQGSNSLEVNEQGVSPFRSYSNHSTQRATGGQHTGAALGTSSGSAMHAGTTGRA</sequence>
<name>A0AAX6MM32_9PEZI</name>
<organism evidence="3 4">
    <name type="scientific">Daldinia eschscholtzii</name>
    <dbReference type="NCBI Taxonomy" id="292717"/>
    <lineage>
        <taxon>Eukaryota</taxon>
        <taxon>Fungi</taxon>
        <taxon>Dikarya</taxon>
        <taxon>Ascomycota</taxon>
        <taxon>Pezizomycotina</taxon>
        <taxon>Sordariomycetes</taxon>
        <taxon>Xylariomycetidae</taxon>
        <taxon>Xylariales</taxon>
        <taxon>Hypoxylaceae</taxon>
        <taxon>Daldinia</taxon>
    </lineage>
</organism>
<reference evidence="3 4" key="1">
    <citation type="journal article" date="2024" name="Front Chem Biol">
        <title>Unveiling the potential of Daldinia eschscholtzii MFLUCC 19-0629 through bioactivity and bioinformatics studies for enhanced sustainable agriculture production.</title>
        <authorList>
            <person name="Brooks S."/>
            <person name="Weaver J.A."/>
            <person name="Klomchit A."/>
            <person name="Alharthi S.A."/>
            <person name="Onlamun T."/>
            <person name="Nurani R."/>
            <person name="Vong T.K."/>
            <person name="Alberti F."/>
            <person name="Greco C."/>
        </authorList>
    </citation>
    <scope>NUCLEOTIDE SEQUENCE [LARGE SCALE GENOMIC DNA]</scope>
    <source>
        <strain evidence="3">MFLUCC 19-0629</strain>
    </source>
</reference>
<evidence type="ECO:0000256" key="2">
    <source>
        <dbReference type="SAM" id="Phobius"/>
    </source>
</evidence>
<evidence type="ECO:0000313" key="3">
    <source>
        <dbReference type="EMBL" id="KAK6953241.1"/>
    </source>
</evidence>
<evidence type="ECO:0000313" key="4">
    <source>
        <dbReference type="Proteomes" id="UP001369815"/>
    </source>
</evidence>
<keyword evidence="2" id="KW-1133">Transmembrane helix</keyword>
<proteinExistence type="predicted"/>
<dbReference type="AlphaFoldDB" id="A0AAX6MM32"/>
<feature type="region of interest" description="Disordered" evidence="1">
    <location>
        <begin position="137"/>
        <end position="213"/>
    </location>
</feature>
<keyword evidence="2" id="KW-0472">Membrane</keyword>
<feature type="transmembrane region" description="Helical" evidence="2">
    <location>
        <begin position="103"/>
        <end position="127"/>
    </location>
</feature>
<keyword evidence="2" id="KW-0812">Transmembrane</keyword>